<gene>
    <name evidence="2" type="ORF">FCIRC_7662</name>
</gene>
<dbReference type="EMBL" id="JAAQPE010000247">
    <property type="protein sequence ID" value="KAF5674710.1"/>
    <property type="molecule type" value="Genomic_DNA"/>
</dbReference>
<sequence>MEYPTSGIEVINTIQGVTSLADGIAVLNASPKSEVPLLYVDIEPKSLGANGELNLLTIILCHGPEYRCRHYLVDVNRLANQAFSTRGYHGASLRSILDSDSYQKVFFDVRYGSYILYTQYGIKLQGVRDLQLMENAYSSLKHYTPQLEPFEALIEKLLGDGRSRKRWFIHKFNGEWLDKYGAGAPHAAFQARPVMENIGLYCFRNARFMPELYLKLSRVGILGMVDMVAQESKNRVDESQRDGYNPPANGGFSNPWTVEQNQRFDSQKGKIGVFSIRLGKGILP</sequence>
<dbReference type="AlphaFoldDB" id="A0A8H5TM21"/>
<dbReference type="PANTHER" id="PTHR43040:SF1">
    <property type="entry name" value="RIBONUCLEASE D"/>
    <property type="match status" value="1"/>
</dbReference>
<dbReference type="InterPro" id="IPR002562">
    <property type="entry name" value="3'-5'_exonuclease_dom"/>
</dbReference>
<name>A0A8H5TM21_FUSCI</name>
<dbReference type="InterPro" id="IPR012337">
    <property type="entry name" value="RNaseH-like_sf"/>
</dbReference>
<protein>
    <recommendedName>
        <fullName evidence="1">3'-5' exonuclease domain-containing protein</fullName>
    </recommendedName>
</protein>
<reference evidence="2 3" key="2">
    <citation type="submission" date="2020-05" db="EMBL/GenBank/DDBJ databases">
        <title>Identification and distribution of gene clusters putatively required for synthesis of sphingolipid metabolism inhibitors in phylogenetically diverse species of the filamentous fungus Fusarium.</title>
        <authorList>
            <person name="Kim H.-S."/>
            <person name="Busman M."/>
            <person name="Brown D.W."/>
            <person name="Divon H."/>
            <person name="Uhlig S."/>
            <person name="Proctor R.H."/>
        </authorList>
    </citation>
    <scope>NUCLEOTIDE SEQUENCE [LARGE SCALE GENOMIC DNA]</scope>
    <source>
        <strain evidence="2 3">NRRL 25331</strain>
    </source>
</reference>
<dbReference type="SUPFAM" id="SSF53098">
    <property type="entry name" value="Ribonuclease H-like"/>
    <property type="match status" value="1"/>
</dbReference>
<keyword evidence="3" id="KW-1185">Reference proteome</keyword>
<dbReference type="InterPro" id="IPR036397">
    <property type="entry name" value="RNaseH_sf"/>
</dbReference>
<proteinExistence type="predicted"/>
<reference evidence="3" key="1">
    <citation type="journal article" date="2020" name="BMC Genomics">
        <title>Correction to: Identification and distribution of gene clusters required for synthesis of sphingolipid metabolism inhibitors in diverse species of the filamentous fungus Fusarium.</title>
        <authorList>
            <person name="Kim H.S."/>
            <person name="Lohmar J.M."/>
            <person name="Busman M."/>
            <person name="Brown D.W."/>
            <person name="Naumann T.A."/>
            <person name="Divon H.H."/>
            <person name="Lysoe E."/>
            <person name="Uhlig S."/>
            <person name="Proctor R.H."/>
        </authorList>
    </citation>
    <scope>NUCLEOTIDE SEQUENCE [LARGE SCALE GENOMIC DNA]</scope>
    <source>
        <strain evidence="3">NRRL 25331</strain>
    </source>
</reference>
<comment type="caution">
    <text evidence="2">The sequence shown here is derived from an EMBL/GenBank/DDBJ whole genome shotgun (WGS) entry which is preliminary data.</text>
</comment>
<dbReference type="GO" id="GO:0003676">
    <property type="term" value="F:nucleic acid binding"/>
    <property type="evidence" value="ECO:0007669"/>
    <property type="project" value="InterPro"/>
</dbReference>
<accession>A0A8H5TM21</accession>
<evidence type="ECO:0000313" key="2">
    <source>
        <dbReference type="EMBL" id="KAF5674710.1"/>
    </source>
</evidence>
<dbReference type="Pfam" id="PF01612">
    <property type="entry name" value="DNA_pol_A_exo1"/>
    <property type="match status" value="1"/>
</dbReference>
<dbReference type="Gene3D" id="3.30.420.10">
    <property type="entry name" value="Ribonuclease H-like superfamily/Ribonuclease H"/>
    <property type="match status" value="1"/>
</dbReference>
<dbReference type="GO" id="GO:0006139">
    <property type="term" value="P:nucleobase-containing compound metabolic process"/>
    <property type="evidence" value="ECO:0007669"/>
    <property type="project" value="InterPro"/>
</dbReference>
<dbReference type="PANTHER" id="PTHR43040">
    <property type="entry name" value="RIBONUCLEASE D"/>
    <property type="match status" value="1"/>
</dbReference>
<dbReference type="GO" id="GO:0008408">
    <property type="term" value="F:3'-5' exonuclease activity"/>
    <property type="evidence" value="ECO:0007669"/>
    <property type="project" value="InterPro"/>
</dbReference>
<evidence type="ECO:0000259" key="1">
    <source>
        <dbReference type="Pfam" id="PF01612"/>
    </source>
</evidence>
<organism evidence="2 3">
    <name type="scientific">Fusarium circinatum</name>
    <name type="common">Pitch canker fungus</name>
    <name type="synonym">Gibberella circinata</name>
    <dbReference type="NCBI Taxonomy" id="48490"/>
    <lineage>
        <taxon>Eukaryota</taxon>
        <taxon>Fungi</taxon>
        <taxon>Dikarya</taxon>
        <taxon>Ascomycota</taxon>
        <taxon>Pezizomycotina</taxon>
        <taxon>Sordariomycetes</taxon>
        <taxon>Hypocreomycetidae</taxon>
        <taxon>Hypocreales</taxon>
        <taxon>Nectriaceae</taxon>
        <taxon>Fusarium</taxon>
        <taxon>Fusarium fujikuroi species complex</taxon>
    </lineage>
</organism>
<dbReference type="Proteomes" id="UP000572754">
    <property type="component" value="Unassembled WGS sequence"/>
</dbReference>
<feature type="domain" description="3'-5' exonuclease" evidence="1">
    <location>
        <begin position="20"/>
        <end position="218"/>
    </location>
</feature>
<evidence type="ECO:0000313" key="3">
    <source>
        <dbReference type="Proteomes" id="UP000572754"/>
    </source>
</evidence>